<name>A0AAU8ESC7_9MICC</name>
<feature type="domain" description="Protein kinase" evidence="11">
    <location>
        <begin position="18"/>
        <end position="277"/>
    </location>
</feature>
<feature type="region of interest" description="Disordered" evidence="9">
    <location>
        <begin position="294"/>
        <end position="455"/>
    </location>
</feature>
<dbReference type="InterPro" id="IPR011009">
    <property type="entry name" value="Kinase-like_dom_sf"/>
</dbReference>
<evidence type="ECO:0000256" key="1">
    <source>
        <dbReference type="ARBA" id="ARBA00012513"/>
    </source>
</evidence>
<organism evidence="13">
    <name type="scientific">Arthrobacter sp. K5</name>
    <dbReference type="NCBI Taxonomy" id="2839623"/>
    <lineage>
        <taxon>Bacteria</taxon>
        <taxon>Bacillati</taxon>
        <taxon>Actinomycetota</taxon>
        <taxon>Actinomycetes</taxon>
        <taxon>Micrococcales</taxon>
        <taxon>Micrococcaceae</taxon>
        <taxon>Arthrobacter</taxon>
    </lineage>
</organism>
<protein>
    <recommendedName>
        <fullName evidence="1">non-specific serine/threonine protein kinase</fullName>
        <ecNumber evidence="1">2.7.11.1</ecNumber>
    </recommendedName>
</protein>
<feature type="compositionally biased region" description="Low complexity" evidence="9">
    <location>
        <begin position="384"/>
        <end position="404"/>
    </location>
</feature>
<dbReference type="Pfam" id="PF00069">
    <property type="entry name" value="Pkinase"/>
    <property type="match status" value="1"/>
</dbReference>
<dbReference type="PROSITE" id="PS51178">
    <property type="entry name" value="PASTA"/>
    <property type="match status" value="4"/>
</dbReference>
<dbReference type="SUPFAM" id="SSF56112">
    <property type="entry name" value="Protein kinase-like (PK-like)"/>
    <property type="match status" value="1"/>
</dbReference>
<feature type="domain" description="PASTA" evidence="12">
    <location>
        <begin position="555"/>
        <end position="622"/>
    </location>
</feature>
<gene>
    <name evidence="13" type="ORF">ABRP34_00480</name>
</gene>
<dbReference type="GO" id="GO:0004674">
    <property type="term" value="F:protein serine/threonine kinase activity"/>
    <property type="evidence" value="ECO:0007669"/>
    <property type="project" value="UniProtKB-KW"/>
</dbReference>
<feature type="domain" description="PASTA" evidence="12">
    <location>
        <begin position="691"/>
        <end position="753"/>
    </location>
</feature>
<evidence type="ECO:0000259" key="12">
    <source>
        <dbReference type="PROSITE" id="PS51178"/>
    </source>
</evidence>
<dbReference type="GO" id="GO:0045717">
    <property type="term" value="P:negative regulation of fatty acid biosynthetic process"/>
    <property type="evidence" value="ECO:0007669"/>
    <property type="project" value="UniProtKB-ARBA"/>
</dbReference>
<dbReference type="PROSITE" id="PS00108">
    <property type="entry name" value="PROTEIN_KINASE_ST"/>
    <property type="match status" value="1"/>
</dbReference>
<feature type="domain" description="PASTA" evidence="12">
    <location>
        <begin position="489"/>
        <end position="554"/>
    </location>
</feature>
<evidence type="ECO:0000259" key="11">
    <source>
        <dbReference type="PROSITE" id="PS50011"/>
    </source>
</evidence>
<feature type="compositionally biased region" description="Basic and acidic residues" evidence="9">
    <location>
        <begin position="349"/>
        <end position="358"/>
    </location>
</feature>
<dbReference type="Pfam" id="PF03793">
    <property type="entry name" value="PASTA"/>
    <property type="match status" value="4"/>
</dbReference>
<dbReference type="InterPro" id="IPR005543">
    <property type="entry name" value="PASTA_dom"/>
</dbReference>
<accession>A0AAU8ESC7</accession>
<dbReference type="Gene3D" id="3.30.10.20">
    <property type="match status" value="4"/>
</dbReference>
<evidence type="ECO:0000256" key="3">
    <source>
        <dbReference type="ARBA" id="ARBA00022679"/>
    </source>
</evidence>
<evidence type="ECO:0000313" key="13">
    <source>
        <dbReference type="EMBL" id="XCH11540.1"/>
    </source>
</evidence>
<dbReference type="PANTHER" id="PTHR43289">
    <property type="entry name" value="MITOGEN-ACTIVATED PROTEIN KINASE KINASE KINASE 20-RELATED"/>
    <property type="match status" value="1"/>
</dbReference>
<keyword evidence="3" id="KW-0808">Transferase</keyword>
<keyword evidence="10" id="KW-1133">Transmembrane helix</keyword>
<evidence type="ECO:0000256" key="7">
    <source>
        <dbReference type="ARBA" id="ARBA00047899"/>
    </source>
</evidence>
<evidence type="ECO:0000256" key="2">
    <source>
        <dbReference type="ARBA" id="ARBA00022527"/>
    </source>
</evidence>
<keyword evidence="10" id="KW-0812">Transmembrane</keyword>
<feature type="transmembrane region" description="Helical" evidence="10">
    <location>
        <begin position="464"/>
        <end position="485"/>
    </location>
</feature>
<reference evidence="13" key="1">
    <citation type="submission" date="2024-06" db="EMBL/GenBank/DDBJ databases">
        <title>Biodegradation of dimethachlon by Arthrobacter sp. K5: mechanistic insights and ecological implications.</title>
        <authorList>
            <person name="Hu S."/>
            <person name="Lu P."/>
        </authorList>
    </citation>
    <scope>NUCLEOTIDE SEQUENCE</scope>
    <source>
        <strain evidence="13">K5</strain>
    </source>
</reference>
<feature type="compositionally biased region" description="Polar residues" evidence="9">
    <location>
        <begin position="362"/>
        <end position="372"/>
    </location>
</feature>
<feature type="compositionally biased region" description="Low complexity" evidence="9">
    <location>
        <begin position="294"/>
        <end position="330"/>
    </location>
</feature>
<keyword evidence="5" id="KW-0418">Kinase</keyword>
<dbReference type="RefSeq" id="WP_353711851.1">
    <property type="nucleotide sequence ID" value="NZ_CP159279.1"/>
</dbReference>
<proteinExistence type="predicted"/>
<evidence type="ECO:0000256" key="5">
    <source>
        <dbReference type="ARBA" id="ARBA00022777"/>
    </source>
</evidence>
<evidence type="ECO:0000256" key="10">
    <source>
        <dbReference type="SAM" id="Phobius"/>
    </source>
</evidence>
<evidence type="ECO:0000256" key="8">
    <source>
        <dbReference type="ARBA" id="ARBA00048679"/>
    </source>
</evidence>
<dbReference type="GO" id="GO:0005524">
    <property type="term" value="F:ATP binding"/>
    <property type="evidence" value="ECO:0007669"/>
    <property type="project" value="UniProtKB-KW"/>
</dbReference>
<evidence type="ECO:0000256" key="9">
    <source>
        <dbReference type="SAM" id="MobiDB-lite"/>
    </source>
</evidence>
<dbReference type="SMART" id="SM00220">
    <property type="entry name" value="S_TKc"/>
    <property type="match status" value="1"/>
</dbReference>
<dbReference type="Gene3D" id="1.10.510.10">
    <property type="entry name" value="Transferase(Phosphotransferase) domain 1"/>
    <property type="match status" value="1"/>
</dbReference>
<dbReference type="SMART" id="SM00740">
    <property type="entry name" value="PASTA"/>
    <property type="match status" value="4"/>
</dbReference>
<dbReference type="EC" id="2.7.11.1" evidence="1"/>
<dbReference type="EMBL" id="CP159279">
    <property type="protein sequence ID" value="XCH11540.1"/>
    <property type="molecule type" value="Genomic_DNA"/>
</dbReference>
<dbReference type="CDD" id="cd06577">
    <property type="entry name" value="PASTA_pknB"/>
    <property type="match status" value="4"/>
</dbReference>
<sequence length="753" mass="79382">MQENALGSLVGSLVDNRYQVKSRLARGGMSTVYVATDQRLDRDVALKVLHPHLVNDGSFLDRLAREARAAAKLSHPHVVGVLDQGHDGDTAYLVMEYIKGHTLRDVINSKGALSPRLALALIDPVVEGLGAAHAAGLIHRDVKPENVLIADDGRIKIGDFGLARAVTTTTSTGALIGTVAYLSPELVLGKPADARSDIYSTGIMLFEMLTGRQPFDGDVPIQVAYQHVNSAVGAPSGLVPGLAGEVDELVQWCTASDPEQRPVDGNALLAELRHIRTNLTDTELDLQPPAAIQAAASAGMAPDVGPRGMGAPPAPARMPSRMPQSPHAQGNQGGPGNQANHTELLAPIHGDDVPRGRPTEVISRTSNPTTVFSAPASSPPASSPPASSRPADSTPVSSTPVSSTHRPVLPPYGFDNDDDREAAPLPLSKREQRKLDRHEQKERSRAAATPVRTLREGNSRRRGALWIVVLVILALLATGAGWFFGMGPGSPGTVPVVANRTVAEAQQLLRDAGFQSSTKDVFDDDVKAGLVVGSEPDAGTQIRKFQQVSLFVSKGPQLFPLPQLTGKTLDASKAALNGAEMALGKVTEKFDEEVPAGTVLGQAPAPGTAVRHGTPVSLTVSKGPQPIPVPDVRGQDQDAAFRAIESAGLKAVFADETVHDRNVPKGAVVSQEPASGTLTRGQTVTLTISEGPKLVKVPNYIGKQVEDATEALRKRGFQVRVNEVLGGFFGTVRDQDPVDTEVPEGSVVTLTVV</sequence>
<evidence type="ECO:0000256" key="4">
    <source>
        <dbReference type="ARBA" id="ARBA00022741"/>
    </source>
</evidence>
<dbReference type="FunFam" id="3.30.200.20:FF:000035">
    <property type="entry name" value="Serine/threonine protein kinase Stk1"/>
    <property type="match status" value="1"/>
</dbReference>
<feature type="compositionally biased region" description="Basic and acidic residues" evidence="9">
    <location>
        <begin position="428"/>
        <end position="445"/>
    </location>
</feature>
<dbReference type="AlphaFoldDB" id="A0AAU8ESC7"/>
<dbReference type="InterPro" id="IPR008271">
    <property type="entry name" value="Ser/Thr_kinase_AS"/>
</dbReference>
<dbReference type="InterPro" id="IPR000719">
    <property type="entry name" value="Prot_kinase_dom"/>
</dbReference>
<comment type="catalytic activity">
    <reaction evidence="8">
        <text>L-seryl-[protein] + ATP = O-phospho-L-seryl-[protein] + ADP + H(+)</text>
        <dbReference type="Rhea" id="RHEA:17989"/>
        <dbReference type="Rhea" id="RHEA-COMP:9863"/>
        <dbReference type="Rhea" id="RHEA-COMP:11604"/>
        <dbReference type="ChEBI" id="CHEBI:15378"/>
        <dbReference type="ChEBI" id="CHEBI:29999"/>
        <dbReference type="ChEBI" id="CHEBI:30616"/>
        <dbReference type="ChEBI" id="CHEBI:83421"/>
        <dbReference type="ChEBI" id="CHEBI:456216"/>
        <dbReference type="EC" id="2.7.11.1"/>
    </reaction>
</comment>
<comment type="catalytic activity">
    <reaction evidence="7">
        <text>L-threonyl-[protein] + ATP = O-phospho-L-threonyl-[protein] + ADP + H(+)</text>
        <dbReference type="Rhea" id="RHEA:46608"/>
        <dbReference type="Rhea" id="RHEA-COMP:11060"/>
        <dbReference type="Rhea" id="RHEA-COMP:11605"/>
        <dbReference type="ChEBI" id="CHEBI:15378"/>
        <dbReference type="ChEBI" id="CHEBI:30013"/>
        <dbReference type="ChEBI" id="CHEBI:30616"/>
        <dbReference type="ChEBI" id="CHEBI:61977"/>
        <dbReference type="ChEBI" id="CHEBI:456216"/>
        <dbReference type="EC" id="2.7.11.1"/>
    </reaction>
</comment>
<dbReference type="Gene3D" id="3.30.200.20">
    <property type="entry name" value="Phosphorylase Kinase, domain 1"/>
    <property type="match status" value="1"/>
</dbReference>
<keyword evidence="4" id="KW-0547">Nucleotide-binding</keyword>
<keyword evidence="2" id="KW-0723">Serine/threonine-protein kinase</keyword>
<dbReference type="PANTHER" id="PTHR43289:SF34">
    <property type="entry name" value="SERINE_THREONINE-PROTEIN KINASE YBDM-RELATED"/>
    <property type="match status" value="1"/>
</dbReference>
<dbReference type="PROSITE" id="PS50011">
    <property type="entry name" value="PROTEIN_KINASE_DOM"/>
    <property type="match status" value="1"/>
</dbReference>
<keyword evidence="10" id="KW-0472">Membrane</keyword>
<keyword evidence="6" id="KW-0067">ATP-binding</keyword>
<dbReference type="CDD" id="cd14014">
    <property type="entry name" value="STKc_PknB_like"/>
    <property type="match status" value="1"/>
</dbReference>
<dbReference type="FunFam" id="1.10.510.10:FF:000021">
    <property type="entry name" value="Serine/threonine protein kinase"/>
    <property type="match status" value="1"/>
</dbReference>
<feature type="domain" description="PASTA" evidence="12">
    <location>
        <begin position="623"/>
        <end position="690"/>
    </location>
</feature>
<evidence type="ECO:0000256" key="6">
    <source>
        <dbReference type="ARBA" id="ARBA00022840"/>
    </source>
</evidence>